<dbReference type="GO" id="GO:0046872">
    <property type="term" value="F:metal ion binding"/>
    <property type="evidence" value="ECO:0007669"/>
    <property type="project" value="UniProtKB-KW"/>
</dbReference>
<evidence type="ECO:0000313" key="5">
    <source>
        <dbReference type="Proteomes" id="UP000240974"/>
    </source>
</evidence>
<feature type="domain" description="Deacetylase sirtuin-type" evidence="3">
    <location>
        <begin position="4"/>
        <end position="286"/>
    </location>
</feature>
<evidence type="ECO:0000259" key="3">
    <source>
        <dbReference type="PROSITE" id="PS50305"/>
    </source>
</evidence>
<keyword evidence="2" id="KW-0862">Zinc</keyword>
<gene>
    <name evidence="4" type="ORF">C7U54_05155</name>
</gene>
<dbReference type="Gene3D" id="3.40.50.1220">
    <property type="entry name" value="TPP-binding domain"/>
    <property type="match status" value="1"/>
</dbReference>
<dbReference type="PANTHER" id="PTHR11085:SF10">
    <property type="entry name" value="NAD-DEPENDENT PROTEIN DEACYLASE SIRTUIN-5, MITOCHONDRIAL-RELATED"/>
    <property type="match status" value="1"/>
</dbReference>
<protein>
    <submittedName>
        <fullName evidence="4">Sir2 silent information regulator family NAD-dependent deacetylase</fullName>
    </submittedName>
</protein>
<dbReference type="InterPro" id="IPR026590">
    <property type="entry name" value="Ssirtuin_cat_dom"/>
</dbReference>
<dbReference type="InterPro" id="IPR050134">
    <property type="entry name" value="NAD-dep_sirtuin_deacylases"/>
</dbReference>
<keyword evidence="2" id="KW-0479">Metal-binding</keyword>
<evidence type="ECO:0000313" key="4">
    <source>
        <dbReference type="EMBL" id="PST42343.1"/>
    </source>
</evidence>
<accession>A0A2T3G494</accession>
<dbReference type="PROSITE" id="PS50305">
    <property type="entry name" value="SIRTUIN"/>
    <property type="match status" value="1"/>
</dbReference>
<evidence type="ECO:0000256" key="2">
    <source>
        <dbReference type="PROSITE-ProRule" id="PRU00236"/>
    </source>
</evidence>
<sequence length="286" mass="33677">MFLKKNNEGSIIQLSKCIEECDAIIIGAGSGLSTAAGLTYAGERFEKYFSDFIKKYHLRDMYSAGFYSYESLEEHWAYWSRHIYYNRYINSPKDTYQKLLELVKDKDYFVLTTNVDHQFQRAGFDSKRLFYTQGDYGLWQCSVPCHQETYDNEEIVREMIEKQKDMKVPTELVPRCPHCHAPLTMNLRCDNTFVQDEGWYQAYNRYEDFLRRHENCKVLYLELGVGGNTPAIIKYPFWKYTSQNKNAIYACINYEDISCPIEINKRSLLIKGDIDQVINNLLKEGK</sequence>
<reference evidence="4 5" key="1">
    <citation type="journal article" date="2019" name="Int. J. Syst. Evol. Microbiol.">
        <title>Faecalibacillus intestinalis gen. nov., sp. nov. and Faecalibacillus faecis sp. nov., isolated from human faeces.</title>
        <authorList>
            <person name="Seo B."/>
            <person name="Jeon K."/>
            <person name="Baek I."/>
            <person name="Lee Y.M."/>
            <person name="Baek K."/>
            <person name="Ko G."/>
        </authorList>
    </citation>
    <scope>NUCLEOTIDE SEQUENCE [LARGE SCALE GENOMIC DNA]</scope>
    <source>
        <strain evidence="4 5">SNUG30099</strain>
    </source>
</reference>
<comment type="caution">
    <text evidence="4">The sequence shown here is derived from an EMBL/GenBank/DDBJ whole genome shotgun (WGS) entry which is preliminary data.</text>
</comment>
<keyword evidence="1" id="KW-0520">NAD</keyword>
<dbReference type="InterPro" id="IPR029035">
    <property type="entry name" value="DHS-like_NAD/FAD-binding_dom"/>
</dbReference>
<dbReference type="RefSeq" id="WP_022001857.1">
    <property type="nucleotide sequence ID" value="NZ_DAWBZG010000360.1"/>
</dbReference>
<feature type="binding site" evidence="2">
    <location>
        <position position="179"/>
    </location>
    <ligand>
        <name>Zn(2+)</name>
        <dbReference type="ChEBI" id="CHEBI:29105"/>
    </ligand>
</feature>
<proteinExistence type="predicted"/>
<dbReference type="SUPFAM" id="SSF52467">
    <property type="entry name" value="DHS-like NAD/FAD-binding domain"/>
    <property type="match status" value="1"/>
</dbReference>
<keyword evidence="5" id="KW-1185">Reference proteome</keyword>
<feature type="binding site" evidence="2">
    <location>
        <position position="145"/>
    </location>
    <ligand>
        <name>Zn(2+)</name>
        <dbReference type="ChEBI" id="CHEBI:29105"/>
    </ligand>
</feature>
<dbReference type="EMBL" id="PYLQ01000005">
    <property type="protein sequence ID" value="PST42343.1"/>
    <property type="molecule type" value="Genomic_DNA"/>
</dbReference>
<organism evidence="4 5">
    <name type="scientific">Faecalibacillus intestinalis</name>
    <dbReference type="NCBI Taxonomy" id="1982626"/>
    <lineage>
        <taxon>Bacteria</taxon>
        <taxon>Bacillati</taxon>
        <taxon>Bacillota</taxon>
        <taxon>Erysipelotrichia</taxon>
        <taxon>Erysipelotrichales</taxon>
        <taxon>Coprobacillaceae</taxon>
        <taxon>Faecalibacillus</taxon>
    </lineage>
</organism>
<comment type="caution">
    <text evidence="2">Lacks conserved residue(s) required for the propagation of feature annotation.</text>
</comment>
<dbReference type="GO" id="GO:0070403">
    <property type="term" value="F:NAD+ binding"/>
    <property type="evidence" value="ECO:0007669"/>
    <property type="project" value="TreeGrafter"/>
</dbReference>
<dbReference type="AlphaFoldDB" id="A0A2T3G494"/>
<dbReference type="Proteomes" id="UP000240974">
    <property type="component" value="Unassembled WGS sequence"/>
</dbReference>
<dbReference type="GO" id="GO:0017136">
    <property type="term" value="F:histone deacetylase activity, NAD-dependent"/>
    <property type="evidence" value="ECO:0007669"/>
    <property type="project" value="TreeGrafter"/>
</dbReference>
<name>A0A2T3G494_9FIRM</name>
<evidence type="ECO:0000256" key="1">
    <source>
        <dbReference type="ARBA" id="ARBA00023027"/>
    </source>
</evidence>
<feature type="binding site" evidence="2">
    <location>
        <position position="141"/>
    </location>
    <ligand>
        <name>Zn(2+)</name>
        <dbReference type="ChEBI" id="CHEBI:29105"/>
    </ligand>
</feature>
<feature type="binding site" evidence="2">
    <location>
        <position position="176"/>
    </location>
    <ligand>
        <name>Zn(2+)</name>
        <dbReference type="ChEBI" id="CHEBI:29105"/>
    </ligand>
</feature>
<dbReference type="PANTHER" id="PTHR11085">
    <property type="entry name" value="NAD-DEPENDENT PROTEIN DEACYLASE SIRTUIN-5, MITOCHONDRIAL-RELATED"/>
    <property type="match status" value="1"/>
</dbReference>